<evidence type="ECO:0000256" key="1">
    <source>
        <dbReference type="ARBA" id="ARBA00004477"/>
    </source>
</evidence>
<dbReference type="OrthoDB" id="205546at2759"/>
<accession>A0A2P5AZT4</accession>
<comment type="caution">
    <text evidence="8">The sequence shown here is derived from an EMBL/GenBank/DDBJ whole genome shotgun (WGS) entry which is preliminary data.</text>
</comment>
<feature type="transmembrane region" description="Helical" evidence="7">
    <location>
        <begin position="46"/>
        <end position="65"/>
    </location>
</feature>
<evidence type="ECO:0000256" key="7">
    <source>
        <dbReference type="SAM" id="Phobius"/>
    </source>
</evidence>
<keyword evidence="9" id="KW-1185">Reference proteome</keyword>
<dbReference type="EMBL" id="JXTC01000645">
    <property type="protein sequence ID" value="PON42053.1"/>
    <property type="molecule type" value="Genomic_DNA"/>
</dbReference>
<dbReference type="Pfam" id="PF07281">
    <property type="entry name" value="INSIG"/>
    <property type="match status" value="1"/>
</dbReference>
<dbReference type="FunCoup" id="A0A2P5AZT4">
    <property type="interactions" value="864"/>
</dbReference>
<dbReference type="PANTHER" id="PTHR36774">
    <property type="entry name" value="INSULIN-INDUCED PROTEIN"/>
    <property type="match status" value="1"/>
</dbReference>
<evidence type="ECO:0000256" key="3">
    <source>
        <dbReference type="ARBA" id="ARBA00022692"/>
    </source>
</evidence>
<dbReference type="Proteomes" id="UP000237000">
    <property type="component" value="Unassembled WGS sequence"/>
</dbReference>
<keyword evidence="5 7" id="KW-1133">Transmembrane helix</keyword>
<feature type="transmembrane region" description="Helical" evidence="7">
    <location>
        <begin position="209"/>
        <end position="230"/>
    </location>
</feature>
<dbReference type="InParanoid" id="A0A2P5AZT4"/>
<keyword evidence="3 7" id="KW-0812">Transmembrane</keyword>
<dbReference type="PANTHER" id="PTHR36774:SF1">
    <property type="entry name" value="INSULIN-INDUCED PROTEIN"/>
    <property type="match status" value="1"/>
</dbReference>
<evidence type="ECO:0000256" key="6">
    <source>
        <dbReference type="ARBA" id="ARBA00023136"/>
    </source>
</evidence>
<comment type="similarity">
    <text evidence="2">Belongs to the INSIG family.</text>
</comment>
<dbReference type="STRING" id="63057.A0A2P5AZT4"/>
<name>A0A2P5AZT4_TREOI</name>
<proteinExistence type="inferred from homology"/>
<evidence type="ECO:0000313" key="9">
    <source>
        <dbReference type="Proteomes" id="UP000237000"/>
    </source>
</evidence>
<sequence length="251" mass="27746">MRSLLVLKSSCFLYGSSNNAKSRRFQLGKAASCSLRKPGRTSLRKAWPSISVSLFGSGFFLGSLIDGLHSRVGLVVYDNGAINIGPLHTNVWVPFLLGSFYCTVGLLQLFLDERSSSEIPEDIQEKAAASLIALVLFIELSAEMYKAGVADNIEAYVLFGLAELLWLSLDRTLLGFTLACIVGLGCPLAEIPLMKFFQLWYYPQPNIEIFGQGLVSWTITCYFAYTPFLINFSRWLKSVFSDGTNSNDDSS</sequence>
<dbReference type="AlphaFoldDB" id="A0A2P5AZT4"/>
<evidence type="ECO:0000313" key="8">
    <source>
        <dbReference type="EMBL" id="PON42053.1"/>
    </source>
</evidence>
<dbReference type="InterPro" id="IPR025929">
    <property type="entry name" value="INSIG_fam"/>
</dbReference>
<feature type="transmembrane region" description="Helical" evidence="7">
    <location>
        <begin position="91"/>
        <end position="111"/>
    </location>
</feature>
<comment type="subcellular location">
    <subcellularLocation>
        <location evidence="1">Endoplasmic reticulum membrane</location>
        <topology evidence="1">Multi-pass membrane protein</topology>
    </subcellularLocation>
</comment>
<keyword evidence="6 7" id="KW-0472">Membrane</keyword>
<evidence type="ECO:0000256" key="4">
    <source>
        <dbReference type="ARBA" id="ARBA00022824"/>
    </source>
</evidence>
<organism evidence="8 9">
    <name type="scientific">Trema orientale</name>
    <name type="common">Charcoal tree</name>
    <name type="synonym">Celtis orientalis</name>
    <dbReference type="NCBI Taxonomy" id="63057"/>
    <lineage>
        <taxon>Eukaryota</taxon>
        <taxon>Viridiplantae</taxon>
        <taxon>Streptophyta</taxon>
        <taxon>Embryophyta</taxon>
        <taxon>Tracheophyta</taxon>
        <taxon>Spermatophyta</taxon>
        <taxon>Magnoliopsida</taxon>
        <taxon>eudicotyledons</taxon>
        <taxon>Gunneridae</taxon>
        <taxon>Pentapetalae</taxon>
        <taxon>rosids</taxon>
        <taxon>fabids</taxon>
        <taxon>Rosales</taxon>
        <taxon>Cannabaceae</taxon>
        <taxon>Trema</taxon>
    </lineage>
</organism>
<reference evidence="9" key="1">
    <citation type="submission" date="2016-06" db="EMBL/GenBank/DDBJ databases">
        <title>Parallel loss of symbiosis genes in relatives of nitrogen-fixing non-legume Parasponia.</title>
        <authorList>
            <person name="Van Velzen R."/>
            <person name="Holmer R."/>
            <person name="Bu F."/>
            <person name="Rutten L."/>
            <person name="Van Zeijl A."/>
            <person name="Liu W."/>
            <person name="Santuari L."/>
            <person name="Cao Q."/>
            <person name="Sharma T."/>
            <person name="Shen D."/>
            <person name="Roswanjaya Y."/>
            <person name="Wardhani T."/>
            <person name="Kalhor M.S."/>
            <person name="Jansen J."/>
            <person name="Van den Hoogen J."/>
            <person name="Gungor B."/>
            <person name="Hartog M."/>
            <person name="Hontelez J."/>
            <person name="Verver J."/>
            <person name="Yang W.-C."/>
            <person name="Schijlen E."/>
            <person name="Repin R."/>
            <person name="Schilthuizen M."/>
            <person name="Schranz E."/>
            <person name="Heidstra R."/>
            <person name="Miyata K."/>
            <person name="Fedorova E."/>
            <person name="Kohlen W."/>
            <person name="Bisseling T."/>
            <person name="Smit S."/>
            <person name="Geurts R."/>
        </authorList>
    </citation>
    <scope>NUCLEOTIDE SEQUENCE [LARGE SCALE GENOMIC DNA]</scope>
    <source>
        <strain evidence="9">cv. RG33-2</strain>
    </source>
</reference>
<gene>
    <name evidence="8" type="ORF">TorRG33x02_336710</name>
</gene>
<protein>
    <submittedName>
        <fullName evidence="8">Insulin-induced protein family</fullName>
    </submittedName>
</protein>
<evidence type="ECO:0000256" key="2">
    <source>
        <dbReference type="ARBA" id="ARBA00007475"/>
    </source>
</evidence>
<dbReference type="GO" id="GO:0005789">
    <property type="term" value="C:endoplasmic reticulum membrane"/>
    <property type="evidence" value="ECO:0007669"/>
    <property type="project" value="UniProtKB-SubCell"/>
</dbReference>
<keyword evidence="4" id="KW-0256">Endoplasmic reticulum</keyword>
<feature type="transmembrane region" description="Helical" evidence="7">
    <location>
        <begin position="176"/>
        <end position="197"/>
    </location>
</feature>
<evidence type="ECO:0000256" key="5">
    <source>
        <dbReference type="ARBA" id="ARBA00022989"/>
    </source>
</evidence>